<reference evidence="1" key="1">
    <citation type="submission" date="2021-01" db="EMBL/GenBank/DDBJ databases">
        <authorList>
            <consortium name="Genoscope - CEA"/>
            <person name="William W."/>
        </authorList>
    </citation>
    <scope>NUCLEOTIDE SEQUENCE</scope>
</reference>
<comment type="caution">
    <text evidence="1">The sequence shown here is derived from an EMBL/GenBank/DDBJ whole genome shotgun (WGS) entry which is preliminary data.</text>
</comment>
<keyword evidence="2" id="KW-1185">Reference proteome</keyword>
<gene>
    <name evidence="1" type="ORF">PSON_ATCC_30995.1.T0290206</name>
</gene>
<protein>
    <submittedName>
        <fullName evidence="1">Uncharacterized protein</fullName>
    </submittedName>
</protein>
<evidence type="ECO:0000313" key="1">
    <source>
        <dbReference type="EMBL" id="CAD8072520.1"/>
    </source>
</evidence>
<evidence type="ECO:0000313" key="2">
    <source>
        <dbReference type="Proteomes" id="UP000692954"/>
    </source>
</evidence>
<organism evidence="1 2">
    <name type="scientific">Paramecium sonneborni</name>
    <dbReference type="NCBI Taxonomy" id="65129"/>
    <lineage>
        <taxon>Eukaryota</taxon>
        <taxon>Sar</taxon>
        <taxon>Alveolata</taxon>
        <taxon>Ciliophora</taxon>
        <taxon>Intramacronucleata</taxon>
        <taxon>Oligohymenophorea</taxon>
        <taxon>Peniculida</taxon>
        <taxon>Parameciidae</taxon>
        <taxon>Paramecium</taxon>
    </lineage>
</organism>
<accession>A0A8S1LWU7</accession>
<sequence length="87" mass="11002">MKNIYKMDRIVLQFCMRYSFYIERRCDGILDERQMFRFKQDKQKVIYDKLFLIFEQKQTQMLIRMDRESLGQNLNRWWKICINDQCD</sequence>
<dbReference type="Proteomes" id="UP000692954">
    <property type="component" value="Unassembled WGS sequence"/>
</dbReference>
<dbReference type="AlphaFoldDB" id="A0A8S1LWU7"/>
<proteinExistence type="predicted"/>
<dbReference type="EMBL" id="CAJJDN010000029">
    <property type="protein sequence ID" value="CAD8072520.1"/>
    <property type="molecule type" value="Genomic_DNA"/>
</dbReference>
<name>A0A8S1LWU7_9CILI</name>